<keyword evidence="5 10" id="KW-0436">Ligase</keyword>
<proteinExistence type="inferred from homology"/>
<evidence type="ECO:0000256" key="10">
    <source>
        <dbReference type="RuleBase" id="RU369030"/>
    </source>
</evidence>
<feature type="domain" description="Cullin N-terminal" evidence="12">
    <location>
        <begin position="969"/>
        <end position="1045"/>
    </location>
</feature>
<dbReference type="Gene3D" id="1.20.1310.10">
    <property type="entry name" value="Cullin Repeats"/>
    <property type="match status" value="3"/>
</dbReference>
<gene>
    <name evidence="13" type="ORF">LWI29_011901</name>
</gene>
<dbReference type="Pfam" id="PF00501">
    <property type="entry name" value="AMP-binding"/>
    <property type="match status" value="1"/>
</dbReference>
<dbReference type="SUPFAM" id="SSF56801">
    <property type="entry name" value="Acetyl-CoA synthetase-like"/>
    <property type="match status" value="1"/>
</dbReference>
<evidence type="ECO:0000256" key="7">
    <source>
        <dbReference type="ARBA" id="ARBA00022832"/>
    </source>
</evidence>
<dbReference type="GO" id="GO:0005783">
    <property type="term" value="C:endoplasmic reticulum"/>
    <property type="evidence" value="ECO:0007669"/>
    <property type="project" value="TreeGrafter"/>
</dbReference>
<evidence type="ECO:0000313" key="13">
    <source>
        <dbReference type="EMBL" id="KAK0600127.1"/>
    </source>
</evidence>
<evidence type="ECO:0000256" key="8">
    <source>
        <dbReference type="ARBA" id="ARBA00022840"/>
    </source>
</evidence>
<keyword evidence="10" id="KW-0443">Lipid metabolism</keyword>
<evidence type="ECO:0000259" key="11">
    <source>
        <dbReference type="Pfam" id="PF00501"/>
    </source>
</evidence>
<reference evidence="13" key="2">
    <citation type="submission" date="2023-06" db="EMBL/GenBank/DDBJ databases">
        <authorList>
            <person name="Swenson N.G."/>
            <person name="Wegrzyn J.L."/>
            <person name="Mcevoy S.L."/>
        </authorList>
    </citation>
    <scope>NUCLEOTIDE SEQUENCE</scope>
    <source>
        <strain evidence="13">NS2018</strain>
        <tissue evidence="13">Leaf</tissue>
    </source>
</reference>
<protein>
    <recommendedName>
        <fullName evidence="9 10">Long-chain-fatty-acid--CoA ligase</fullName>
        <ecNumber evidence="9 10">6.2.1.3</ecNumber>
    </recommendedName>
</protein>
<evidence type="ECO:0000313" key="14">
    <source>
        <dbReference type="Proteomes" id="UP001168877"/>
    </source>
</evidence>
<dbReference type="AlphaFoldDB" id="A0AA39SUP3"/>
<comment type="cofactor">
    <cofactor evidence="1">
        <name>Mg(2+)</name>
        <dbReference type="ChEBI" id="CHEBI:18420"/>
    </cofactor>
</comment>
<dbReference type="GO" id="GO:0016020">
    <property type="term" value="C:membrane"/>
    <property type="evidence" value="ECO:0007669"/>
    <property type="project" value="TreeGrafter"/>
</dbReference>
<dbReference type="EMBL" id="JAUESC010000003">
    <property type="protein sequence ID" value="KAK0600127.1"/>
    <property type="molecule type" value="Genomic_DNA"/>
</dbReference>
<comment type="similarity">
    <text evidence="3">Belongs to the cullin family.</text>
</comment>
<comment type="pathway">
    <text evidence="2 10">Lipid metabolism; fatty acid metabolism.</text>
</comment>
<dbReference type="EC" id="6.2.1.3" evidence="9 10"/>
<evidence type="ECO:0000259" key="12">
    <source>
        <dbReference type="Pfam" id="PF00888"/>
    </source>
</evidence>
<keyword evidence="14" id="KW-1185">Reference proteome</keyword>
<evidence type="ECO:0000256" key="2">
    <source>
        <dbReference type="ARBA" id="ARBA00004872"/>
    </source>
</evidence>
<dbReference type="InterPro" id="IPR016159">
    <property type="entry name" value="Cullin_repeat-like_dom_sf"/>
</dbReference>
<dbReference type="GO" id="GO:0005524">
    <property type="term" value="F:ATP binding"/>
    <property type="evidence" value="ECO:0007669"/>
    <property type="project" value="UniProtKB-KW"/>
</dbReference>
<reference evidence="13" key="1">
    <citation type="journal article" date="2022" name="Plant J.">
        <title>Strategies of tolerance reflected in two North American maple genomes.</title>
        <authorList>
            <person name="McEvoy S.L."/>
            <person name="Sezen U.U."/>
            <person name="Trouern-Trend A."/>
            <person name="McMahon S.M."/>
            <person name="Schaberg P.G."/>
            <person name="Yang J."/>
            <person name="Wegrzyn J.L."/>
            <person name="Swenson N.G."/>
        </authorList>
    </citation>
    <scope>NUCLEOTIDE SEQUENCE</scope>
    <source>
        <strain evidence="13">NS2018</strain>
    </source>
</reference>
<sequence>MEESTAQRRLKAVHCHLIDTSNDLHSRSPIQHNLTSSHFVHSEAYSVVLPEKLQTGKWNVYRSAHSPLKLVSGFPDHPEIGTLHDNFIHAVETFRYCKYLGTRNRVDGTVGEYKWMTYGEASTAREAIGSGLRYHGLPKGVCVGLYFINRPEWMIVDHACSAYSYISVPLYDTLGPDAVKYVVNHADIQAIFCLPETLNTLLNFISEIPSVQLIVVVGVIDEQLPSTSRVKLISYLKLLSQGHSSLQPFCPPKPDDIATICYTSGTTGTPKGVVLTHGNLISSVAGFTVKNKFYPSDIYLSYLPLAHIYERTNQIVLAYNGIAVGFYQGDNLKLMDDLAVLKPTIFCSVPRLYNRIYAGITNSINTSGTLRQRLFTAAYNSKKQAMMNGMWDRLVFNKMKEKLGGKVRFMASAASPLSPDVMDFLKVCFGCRIVEGYGLTETSGMTSGMDEGDDLTGHVGSPSPACEVKLVDVPEMNYTSEDKPYPRGEICVRGPIVFQGYYKDEVQTREVFDDDGWLHTGDVGLWLPGGRLKIIDRKKNIFKLAQGEYVATEKIENVYAKCKFVAQCFIYGDSLKSCLVAVVAVDPDVLKGWAASEGIKFRNLEQLCNDPRARSAVLYDMNEVGKEGRLRGFEFAKAVTLVPEPFSVENGLLTPTFKIKRPQAKEYFAKAISNMYAELSNSDPTLQNTSRITSIMNIFFLQIAIRPNQKNSLFRFSSSDQPLVPSSAACQAFESSLFNPLIDNLKKRYSMISEDIPLEEGLMIMEEAIEKAKKIMQGYPETKFTCEEFQKYYDCVYSMSYYQPRFEKSRQLYNQLKRSLEESIETAVVPSLMCQEDDAYLLRQLVLMWSNYNLMAKRLCQFYQYLDRYFIPLRGEGLLSLNELTVRCFQDLVLKKFYCQFQAAALSLINLERKGLYNDRDLLRNVVHTFVELDRYGQTKYYEDFERAMLADTSAYYSQLASDWFLHDSVYKDFERAMLADSSAYYCRSASDLVLCDSTPDYVRKVYLFIMEERRRVSHYFHLGTVEMLLQIVRNQLLELPANKFFGKMEAENSGITTDYQEMLPKCASMTLEGGSSVSAEEIPFALYRVDSF</sequence>
<dbReference type="Pfam" id="PF00888">
    <property type="entry name" value="Cullin"/>
    <property type="match status" value="2"/>
</dbReference>
<dbReference type="InterPro" id="IPR042099">
    <property type="entry name" value="ANL_N_sf"/>
</dbReference>
<dbReference type="SUPFAM" id="SSF74788">
    <property type="entry name" value="Cullin repeat-like"/>
    <property type="match status" value="2"/>
</dbReference>
<comment type="function">
    <text evidence="10">Catalyzes the conversion of long-chain fatty acids to their active form acyl-CoAs for both synthesis of cellular lipids, and degradation via beta-oxidation.</text>
</comment>
<evidence type="ECO:0000256" key="6">
    <source>
        <dbReference type="ARBA" id="ARBA00022741"/>
    </source>
</evidence>
<dbReference type="GO" id="GO:0006511">
    <property type="term" value="P:ubiquitin-dependent protein catabolic process"/>
    <property type="evidence" value="ECO:0007669"/>
    <property type="project" value="InterPro"/>
</dbReference>
<organism evidence="13 14">
    <name type="scientific">Acer saccharum</name>
    <name type="common">Sugar maple</name>
    <dbReference type="NCBI Taxonomy" id="4024"/>
    <lineage>
        <taxon>Eukaryota</taxon>
        <taxon>Viridiplantae</taxon>
        <taxon>Streptophyta</taxon>
        <taxon>Embryophyta</taxon>
        <taxon>Tracheophyta</taxon>
        <taxon>Spermatophyta</taxon>
        <taxon>Magnoliopsida</taxon>
        <taxon>eudicotyledons</taxon>
        <taxon>Gunneridae</taxon>
        <taxon>Pentapetalae</taxon>
        <taxon>rosids</taxon>
        <taxon>malvids</taxon>
        <taxon>Sapindales</taxon>
        <taxon>Sapindaceae</taxon>
        <taxon>Hippocastanoideae</taxon>
        <taxon>Acereae</taxon>
        <taxon>Acer</taxon>
    </lineage>
</organism>
<dbReference type="GO" id="GO:0031625">
    <property type="term" value="F:ubiquitin protein ligase binding"/>
    <property type="evidence" value="ECO:0007669"/>
    <property type="project" value="InterPro"/>
</dbReference>
<evidence type="ECO:0000256" key="1">
    <source>
        <dbReference type="ARBA" id="ARBA00001946"/>
    </source>
</evidence>
<name>A0AA39SUP3_ACESA</name>
<dbReference type="PROSITE" id="PS00455">
    <property type="entry name" value="AMP_BINDING"/>
    <property type="match status" value="1"/>
</dbReference>
<comment type="similarity">
    <text evidence="4 10">Belongs to the ATP-dependent AMP-binding enzyme family.</text>
</comment>
<dbReference type="InterPro" id="IPR000873">
    <property type="entry name" value="AMP-dep_synth/lig_dom"/>
</dbReference>
<comment type="catalytic activity">
    <reaction evidence="10">
        <text>a long-chain fatty acid + ATP + CoA = a long-chain fatty acyl-CoA + AMP + diphosphate</text>
        <dbReference type="Rhea" id="RHEA:15421"/>
        <dbReference type="ChEBI" id="CHEBI:30616"/>
        <dbReference type="ChEBI" id="CHEBI:33019"/>
        <dbReference type="ChEBI" id="CHEBI:57287"/>
        <dbReference type="ChEBI" id="CHEBI:57560"/>
        <dbReference type="ChEBI" id="CHEBI:83139"/>
        <dbReference type="ChEBI" id="CHEBI:456215"/>
        <dbReference type="EC" id="6.2.1.3"/>
    </reaction>
</comment>
<dbReference type="GO" id="GO:0004467">
    <property type="term" value="F:long-chain fatty acid-CoA ligase activity"/>
    <property type="evidence" value="ECO:0007669"/>
    <property type="project" value="UniProtKB-EC"/>
</dbReference>
<keyword evidence="8 10" id="KW-0067">ATP-binding</keyword>
<feature type="domain" description="AMP-dependent synthetase/ligase" evidence="11">
    <location>
        <begin position="110"/>
        <end position="502"/>
    </location>
</feature>
<evidence type="ECO:0000256" key="5">
    <source>
        <dbReference type="ARBA" id="ARBA00022598"/>
    </source>
</evidence>
<dbReference type="PANTHER" id="PTHR43272:SF90">
    <property type="entry name" value="LONG CHAIN ACYL-COA SYNTHETASE 7, PEROXISOMAL"/>
    <property type="match status" value="1"/>
</dbReference>
<evidence type="ECO:0000256" key="4">
    <source>
        <dbReference type="ARBA" id="ARBA00006432"/>
    </source>
</evidence>
<dbReference type="Gene3D" id="3.40.50.12780">
    <property type="entry name" value="N-terminal domain of ligase-like"/>
    <property type="match status" value="1"/>
</dbReference>
<dbReference type="PANTHER" id="PTHR43272">
    <property type="entry name" value="LONG-CHAIN-FATTY-ACID--COA LIGASE"/>
    <property type="match status" value="1"/>
</dbReference>
<evidence type="ECO:0000256" key="3">
    <source>
        <dbReference type="ARBA" id="ARBA00006019"/>
    </source>
</evidence>
<dbReference type="Proteomes" id="UP001168877">
    <property type="component" value="Unassembled WGS sequence"/>
</dbReference>
<dbReference type="InterPro" id="IPR001373">
    <property type="entry name" value="Cullin_N"/>
</dbReference>
<evidence type="ECO:0000256" key="9">
    <source>
        <dbReference type="ARBA" id="ARBA00026121"/>
    </source>
</evidence>
<dbReference type="InterPro" id="IPR045311">
    <property type="entry name" value="LC-FACS_euk"/>
</dbReference>
<accession>A0AA39SUP3</accession>
<keyword evidence="6 10" id="KW-0547">Nucleotide-binding</keyword>
<keyword evidence="7 10" id="KW-0276">Fatty acid metabolism</keyword>
<dbReference type="InterPro" id="IPR020845">
    <property type="entry name" value="AMP-binding_CS"/>
</dbReference>
<feature type="domain" description="Cullin N-terminal" evidence="12">
    <location>
        <begin position="773"/>
        <end position="966"/>
    </location>
</feature>
<dbReference type="CDD" id="cd05927">
    <property type="entry name" value="LC-FACS_euk"/>
    <property type="match status" value="1"/>
</dbReference>
<comment type="caution">
    <text evidence="13">The sequence shown here is derived from an EMBL/GenBank/DDBJ whole genome shotgun (WGS) entry which is preliminary data.</text>
</comment>